<accession>A0A7J6EAP7</accession>
<evidence type="ECO:0000256" key="2">
    <source>
        <dbReference type="SAM" id="Phobius"/>
    </source>
</evidence>
<dbReference type="NCBIfam" id="TIGR01571">
    <property type="entry name" value="A_thal_Cys_rich"/>
    <property type="match status" value="1"/>
</dbReference>
<evidence type="ECO:0000313" key="3">
    <source>
        <dbReference type="EMBL" id="KAF4355426.1"/>
    </source>
</evidence>
<dbReference type="AlphaFoldDB" id="A0A7J6EAP7"/>
<proteinExistence type="predicted"/>
<organism evidence="3 5">
    <name type="scientific">Cannabis sativa</name>
    <name type="common">Hemp</name>
    <name type="synonym">Marijuana</name>
    <dbReference type="NCBI Taxonomy" id="3483"/>
    <lineage>
        <taxon>Eukaryota</taxon>
        <taxon>Viridiplantae</taxon>
        <taxon>Streptophyta</taxon>
        <taxon>Embryophyta</taxon>
        <taxon>Tracheophyta</taxon>
        <taxon>Spermatophyta</taxon>
        <taxon>Magnoliopsida</taxon>
        <taxon>eudicotyledons</taxon>
        <taxon>Gunneridae</taxon>
        <taxon>Pentapetalae</taxon>
        <taxon>rosids</taxon>
        <taxon>fabids</taxon>
        <taxon>Rosales</taxon>
        <taxon>Cannabaceae</taxon>
        <taxon>Cannabis</taxon>
    </lineage>
</organism>
<keyword evidence="2" id="KW-0472">Membrane</keyword>
<feature type="transmembrane region" description="Helical" evidence="2">
    <location>
        <begin position="55"/>
        <end position="74"/>
    </location>
</feature>
<name>A0A7J6EAP7_CANSA</name>
<evidence type="ECO:0000313" key="4">
    <source>
        <dbReference type="EMBL" id="KAF4395428.1"/>
    </source>
</evidence>
<keyword evidence="2" id="KW-0812">Transmembrane</keyword>
<feature type="region of interest" description="Disordered" evidence="1">
    <location>
        <begin position="129"/>
        <end position="148"/>
    </location>
</feature>
<keyword evidence="6" id="KW-1185">Reference proteome</keyword>
<dbReference type="EMBL" id="JAATIQ010000040">
    <property type="protein sequence ID" value="KAF4395428.1"/>
    <property type="molecule type" value="Genomic_DNA"/>
</dbReference>
<dbReference type="PANTHER" id="PTHR15907">
    <property type="entry name" value="DUF614 FAMILY PROTEIN-RELATED"/>
    <property type="match status" value="1"/>
</dbReference>
<dbReference type="EMBL" id="JAATIP010000265">
    <property type="protein sequence ID" value="KAF4355426.1"/>
    <property type="molecule type" value="Genomic_DNA"/>
</dbReference>
<evidence type="ECO:0000256" key="1">
    <source>
        <dbReference type="SAM" id="MobiDB-lite"/>
    </source>
</evidence>
<evidence type="ECO:0000313" key="5">
    <source>
        <dbReference type="Proteomes" id="UP000525078"/>
    </source>
</evidence>
<sequence length="148" mass="16147">MTTNMHSSQAPWSTGLCDCFSNFNTCCLTCWCPCVTFGRVAEIIDKGSISCAASGSLYTLISLVTGLGCIYSCIYRSRMRDQLGLKGDSCQDCLTNSFCGPCALCQMYTEIQNRGYNMKRGWQGVVEENNQPKTKGPVAPTVEGGMTR</sequence>
<reference evidence="5 6" key="1">
    <citation type="journal article" date="2020" name="bioRxiv">
        <title>Sequence and annotation of 42 cannabis genomes reveals extensive copy number variation in cannabinoid synthesis and pathogen resistance genes.</title>
        <authorList>
            <person name="Mckernan K.J."/>
            <person name="Helbert Y."/>
            <person name="Kane L.T."/>
            <person name="Ebling H."/>
            <person name="Zhang L."/>
            <person name="Liu B."/>
            <person name="Eaton Z."/>
            <person name="Mclaughlin S."/>
            <person name="Kingan S."/>
            <person name="Baybayan P."/>
            <person name="Concepcion G."/>
            <person name="Jordan M."/>
            <person name="Riva A."/>
            <person name="Barbazuk W."/>
            <person name="Harkins T."/>
        </authorList>
    </citation>
    <scope>NUCLEOTIDE SEQUENCE [LARGE SCALE GENOMIC DNA]</scope>
    <source>
        <strain evidence="5 6">cv. Jamaican Lion 4</strain>
        <strain evidence="4">Father</strain>
        <strain evidence="3">Mother</strain>
        <tissue evidence="3">Leaf</tissue>
    </source>
</reference>
<dbReference type="Proteomes" id="UP000583929">
    <property type="component" value="Unassembled WGS sequence"/>
</dbReference>
<dbReference type="InterPro" id="IPR006461">
    <property type="entry name" value="PLAC_motif_containing"/>
</dbReference>
<evidence type="ECO:0000313" key="6">
    <source>
        <dbReference type="Proteomes" id="UP000583929"/>
    </source>
</evidence>
<comment type="caution">
    <text evidence="3">The sequence shown here is derived from an EMBL/GenBank/DDBJ whole genome shotgun (WGS) entry which is preliminary data.</text>
</comment>
<protein>
    <submittedName>
        <fullName evidence="3">Uncharacterized protein</fullName>
    </submittedName>
</protein>
<keyword evidence="2" id="KW-1133">Transmembrane helix</keyword>
<dbReference type="Pfam" id="PF04749">
    <property type="entry name" value="PLAC8"/>
    <property type="match status" value="1"/>
</dbReference>
<gene>
    <name evidence="3" type="ORF">F8388_015180</name>
    <name evidence="4" type="ORF">G4B88_010892</name>
</gene>
<dbReference type="Proteomes" id="UP000525078">
    <property type="component" value="Unassembled WGS sequence"/>
</dbReference>